<protein>
    <submittedName>
        <fullName evidence="3">Lysophospholipase L1</fullName>
    </submittedName>
</protein>
<keyword evidence="1" id="KW-0732">Signal</keyword>
<dbReference type="Gene3D" id="3.40.50.1110">
    <property type="entry name" value="SGNH hydrolase"/>
    <property type="match status" value="1"/>
</dbReference>
<name>A0A1M4TMH6_9BACT</name>
<dbReference type="Pfam" id="PF13472">
    <property type="entry name" value="Lipase_GDSL_2"/>
    <property type="match status" value="1"/>
</dbReference>
<dbReference type="STRING" id="1346286.SAMN05444362_101367"/>
<sequence>MHFLFFLLLAILPVTAQDARIKIACIGNSITEGAVASDRVNKGYVGQLSQMMGKGYDVRNFGVSGATGCRNTYKPYDKCDKFEEAKAFLPNVVTIALGTNDSQPRVWNTGDFASHFESDLDSLCNVFESLPSKPRIYLCLPIPIMPNTNWEHQPKVLKEEIIPLIRKVAEKRGYGIIDLYSQLSGCEDCYPDTDKLHPNDFGHEKIAEYIYSVLVKEQ</sequence>
<dbReference type="GO" id="GO:0004622">
    <property type="term" value="F:phosphatidylcholine lysophospholipase activity"/>
    <property type="evidence" value="ECO:0007669"/>
    <property type="project" value="TreeGrafter"/>
</dbReference>
<evidence type="ECO:0000313" key="4">
    <source>
        <dbReference type="Proteomes" id="UP000184480"/>
    </source>
</evidence>
<reference evidence="4" key="1">
    <citation type="submission" date="2016-11" db="EMBL/GenBank/DDBJ databases">
        <authorList>
            <person name="Varghese N."/>
            <person name="Submissions S."/>
        </authorList>
    </citation>
    <scope>NUCLEOTIDE SEQUENCE [LARGE SCALE GENOMIC DNA]</scope>
    <source>
        <strain evidence="4">DSM 27370</strain>
    </source>
</reference>
<evidence type="ECO:0000259" key="2">
    <source>
        <dbReference type="Pfam" id="PF13472"/>
    </source>
</evidence>
<feature type="chain" id="PRO_5009907576" evidence="1">
    <location>
        <begin position="17"/>
        <end position="218"/>
    </location>
</feature>
<dbReference type="Proteomes" id="UP000184480">
    <property type="component" value="Unassembled WGS sequence"/>
</dbReference>
<accession>A0A1M4TMH6</accession>
<evidence type="ECO:0000313" key="3">
    <source>
        <dbReference type="EMBL" id="SHE45671.1"/>
    </source>
</evidence>
<feature type="signal peptide" evidence="1">
    <location>
        <begin position="1"/>
        <end position="16"/>
    </location>
</feature>
<organism evidence="3 4">
    <name type="scientific">Dysgonomonas macrotermitis</name>
    <dbReference type="NCBI Taxonomy" id="1346286"/>
    <lineage>
        <taxon>Bacteria</taxon>
        <taxon>Pseudomonadati</taxon>
        <taxon>Bacteroidota</taxon>
        <taxon>Bacteroidia</taxon>
        <taxon>Bacteroidales</taxon>
        <taxon>Dysgonomonadaceae</taxon>
        <taxon>Dysgonomonas</taxon>
    </lineage>
</organism>
<dbReference type="InterPro" id="IPR036514">
    <property type="entry name" value="SGNH_hydro_sf"/>
</dbReference>
<feature type="domain" description="SGNH hydrolase-type esterase" evidence="2">
    <location>
        <begin position="25"/>
        <end position="204"/>
    </location>
</feature>
<keyword evidence="4" id="KW-1185">Reference proteome</keyword>
<gene>
    <name evidence="3" type="ORF">SAMN05444362_101367</name>
</gene>
<dbReference type="PANTHER" id="PTHR30383">
    <property type="entry name" value="THIOESTERASE 1/PROTEASE 1/LYSOPHOSPHOLIPASE L1"/>
    <property type="match status" value="1"/>
</dbReference>
<dbReference type="InterPro" id="IPR051532">
    <property type="entry name" value="Ester_Hydrolysis_Enzymes"/>
</dbReference>
<dbReference type="InterPro" id="IPR013830">
    <property type="entry name" value="SGNH_hydro"/>
</dbReference>
<dbReference type="SUPFAM" id="SSF52266">
    <property type="entry name" value="SGNH hydrolase"/>
    <property type="match status" value="1"/>
</dbReference>
<dbReference type="EMBL" id="FQUC01000001">
    <property type="protein sequence ID" value="SHE45671.1"/>
    <property type="molecule type" value="Genomic_DNA"/>
</dbReference>
<dbReference type="AlphaFoldDB" id="A0A1M4TMH6"/>
<dbReference type="PANTHER" id="PTHR30383:SF5">
    <property type="entry name" value="SGNH HYDROLASE-TYPE ESTERASE DOMAIN-CONTAINING PROTEIN"/>
    <property type="match status" value="1"/>
</dbReference>
<proteinExistence type="predicted"/>
<evidence type="ECO:0000256" key="1">
    <source>
        <dbReference type="SAM" id="SignalP"/>
    </source>
</evidence>